<sequence length="124" mass="13853">MLVCRLHLPVDYRLRRVFNCAPGPCSSVGGVPVSSSEPTSLASANSSENSGDIRHRYNYDDVVLTRDARIKIAVACGAAIYKFTHTEKPPGRLCRFSNRLHVYATTIFMSGRTQWRGYQDVCKL</sequence>
<dbReference type="EMBL" id="JALNTZ010000007">
    <property type="protein sequence ID" value="KAJ3645898.1"/>
    <property type="molecule type" value="Genomic_DNA"/>
</dbReference>
<comment type="caution">
    <text evidence="2">The sequence shown here is derived from an EMBL/GenBank/DDBJ whole genome shotgun (WGS) entry which is preliminary data.</text>
</comment>
<evidence type="ECO:0000313" key="2">
    <source>
        <dbReference type="EMBL" id="KAJ3645898.1"/>
    </source>
</evidence>
<evidence type="ECO:0000256" key="1">
    <source>
        <dbReference type="SAM" id="MobiDB-lite"/>
    </source>
</evidence>
<keyword evidence="3" id="KW-1185">Reference proteome</keyword>
<reference evidence="2" key="1">
    <citation type="journal article" date="2023" name="G3 (Bethesda)">
        <title>Whole genome assemblies of Zophobas morio and Tenebrio molitor.</title>
        <authorList>
            <person name="Kaur S."/>
            <person name="Stinson S.A."/>
            <person name="diCenzo G.C."/>
        </authorList>
    </citation>
    <scope>NUCLEOTIDE SEQUENCE</scope>
    <source>
        <strain evidence="2">QUZm001</strain>
    </source>
</reference>
<feature type="compositionally biased region" description="Polar residues" evidence="1">
    <location>
        <begin position="37"/>
        <end position="50"/>
    </location>
</feature>
<feature type="region of interest" description="Disordered" evidence="1">
    <location>
        <begin position="28"/>
        <end position="50"/>
    </location>
</feature>
<accession>A0AA38HX45</accession>
<proteinExistence type="predicted"/>
<organism evidence="2 3">
    <name type="scientific">Zophobas morio</name>
    <dbReference type="NCBI Taxonomy" id="2755281"/>
    <lineage>
        <taxon>Eukaryota</taxon>
        <taxon>Metazoa</taxon>
        <taxon>Ecdysozoa</taxon>
        <taxon>Arthropoda</taxon>
        <taxon>Hexapoda</taxon>
        <taxon>Insecta</taxon>
        <taxon>Pterygota</taxon>
        <taxon>Neoptera</taxon>
        <taxon>Endopterygota</taxon>
        <taxon>Coleoptera</taxon>
        <taxon>Polyphaga</taxon>
        <taxon>Cucujiformia</taxon>
        <taxon>Tenebrionidae</taxon>
        <taxon>Zophobas</taxon>
    </lineage>
</organism>
<protein>
    <submittedName>
        <fullName evidence="2">Uncharacterized protein</fullName>
    </submittedName>
</protein>
<dbReference type="AlphaFoldDB" id="A0AA38HX45"/>
<name>A0AA38HX45_9CUCU</name>
<dbReference type="Proteomes" id="UP001168821">
    <property type="component" value="Unassembled WGS sequence"/>
</dbReference>
<gene>
    <name evidence="2" type="ORF">Zmor_023519</name>
</gene>
<evidence type="ECO:0000313" key="3">
    <source>
        <dbReference type="Proteomes" id="UP001168821"/>
    </source>
</evidence>